<comment type="caution">
    <text evidence="1">The sequence shown here is derived from an EMBL/GenBank/DDBJ whole genome shotgun (WGS) entry which is preliminary data.</text>
</comment>
<proteinExistence type="predicted"/>
<protein>
    <submittedName>
        <fullName evidence="1">Uncharacterized protein</fullName>
    </submittedName>
</protein>
<evidence type="ECO:0000313" key="2">
    <source>
        <dbReference type="Proteomes" id="UP000664991"/>
    </source>
</evidence>
<dbReference type="AlphaFoldDB" id="A0A836CXV3"/>
<accession>A0A836CXV3</accession>
<sequence length="83" mass="9391">MHRPLSAAHPQEERRLCRLLVARHEHLRGAHISWQSASTDSRELRGPLRCHVKRSLAEHAARAVDPRTLSSILLVVDKAYGIV</sequence>
<dbReference type="EMBL" id="JAEMGP010000015">
    <property type="protein sequence ID" value="KAG5199376.1"/>
    <property type="molecule type" value="Genomic_DNA"/>
</dbReference>
<dbReference type="Proteomes" id="UP000664991">
    <property type="component" value="Chromosome 15"/>
</dbReference>
<organism evidence="1 2">
    <name type="scientific">Ovis aries</name>
    <name type="common">Sheep</name>
    <dbReference type="NCBI Taxonomy" id="9940"/>
    <lineage>
        <taxon>Eukaryota</taxon>
        <taxon>Metazoa</taxon>
        <taxon>Chordata</taxon>
        <taxon>Craniata</taxon>
        <taxon>Vertebrata</taxon>
        <taxon>Euteleostomi</taxon>
        <taxon>Mammalia</taxon>
        <taxon>Eutheria</taxon>
        <taxon>Laurasiatheria</taxon>
        <taxon>Artiodactyla</taxon>
        <taxon>Ruminantia</taxon>
        <taxon>Pecora</taxon>
        <taxon>Bovidae</taxon>
        <taxon>Caprinae</taxon>
        <taxon>Ovis</taxon>
    </lineage>
</organism>
<reference evidence="1 2" key="1">
    <citation type="submission" date="2020-12" db="EMBL/GenBank/DDBJ databases">
        <title>De novo assembly of Tibetan sheep genome.</title>
        <authorList>
            <person name="Li X."/>
        </authorList>
    </citation>
    <scope>NUCLEOTIDE SEQUENCE [LARGE SCALE GENOMIC DNA]</scope>
    <source>
        <tissue evidence="1">Heart</tissue>
    </source>
</reference>
<gene>
    <name evidence="1" type="ORF">JEQ12_005855</name>
</gene>
<name>A0A836CXV3_SHEEP</name>
<evidence type="ECO:0000313" key="1">
    <source>
        <dbReference type="EMBL" id="KAG5199376.1"/>
    </source>
</evidence>